<gene>
    <name evidence="8" type="ORF">H8S17_07955</name>
</gene>
<dbReference type="GO" id="GO:0005975">
    <property type="term" value="P:carbohydrate metabolic process"/>
    <property type="evidence" value="ECO:0007669"/>
    <property type="project" value="InterPro"/>
</dbReference>
<comment type="caution">
    <text evidence="8">The sequence shown here is derived from an EMBL/GenBank/DDBJ whole genome shotgun (WGS) entry which is preliminary data.</text>
</comment>
<dbReference type="InterPro" id="IPR006104">
    <property type="entry name" value="Glyco_hydro_2_N"/>
</dbReference>
<feature type="domain" description="Glycoside hydrolase family 2 catalytic" evidence="5">
    <location>
        <begin position="266"/>
        <end position="552"/>
    </location>
</feature>
<dbReference type="InterPro" id="IPR006102">
    <property type="entry name" value="Ig-like_GH2"/>
</dbReference>
<evidence type="ECO:0000259" key="4">
    <source>
        <dbReference type="Pfam" id="PF00703"/>
    </source>
</evidence>
<dbReference type="InterPro" id="IPR051913">
    <property type="entry name" value="GH2_Domain-Containing"/>
</dbReference>
<keyword evidence="3" id="KW-0326">Glycosidase</keyword>
<dbReference type="SUPFAM" id="SSF49785">
    <property type="entry name" value="Galactose-binding domain-like"/>
    <property type="match status" value="1"/>
</dbReference>
<dbReference type="AlphaFoldDB" id="A0A923LNH0"/>
<dbReference type="Gene3D" id="2.60.120.260">
    <property type="entry name" value="Galactose-binding domain-like"/>
    <property type="match status" value="1"/>
</dbReference>
<protein>
    <submittedName>
        <fullName evidence="8">Glycoside hydrolase family 2 protein</fullName>
    </submittedName>
</protein>
<feature type="domain" description="DUF4982" evidence="7">
    <location>
        <begin position="575"/>
        <end position="611"/>
    </location>
</feature>
<dbReference type="Pfam" id="PF16355">
    <property type="entry name" value="DUF4982"/>
    <property type="match status" value="1"/>
</dbReference>
<dbReference type="Pfam" id="PF02837">
    <property type="entry name" value="Glyco_hydro_2_N"/>
    <property type="match status" value="1"/>
</dbReference>
<dbReference type="SUPFAM" id="SSF49303">
    <property type="entry name" value="beta-Galactosidase/glucuronidase domain"/>
    <property type="match status" value="1"/>
</dbReference>
<comment type="similarity">
    <text evidence="1">Belongs to the glycosyl hydrolase 2 family.</text>
</comment>
<dbReference type="SUPFAM" id="SSF51445">
    <property type="entry name" value="(Trans)glycosidases"/>
    <property type="match status" value="1"/>
</dbReference>
<evidence type="ECO:0000256" key="1">
    <source>
        <dbReference type="ARBA" id="ARBA00007401"/>
    </source>
</evidence>
<dbReference type="InterPro" id="IPR008979">
    <property type="entry name" value="Galactose-bd-like_sf"/>
</dbReference>
<dbReference type="InterPro" id="IPR006101">
    <property type="entry name" value="Glyco_hydro_2"/>
</dbReference>
<dbReference type="InterPro" id="IPR032311">
    <property type="entry name" value="DUF4982"/>
</dbReference>
<dbReference type="Proteomes" id="UP000606720">
    <property type="component" value="Unassembled WGS sequence"/>
</dbReference>
<dbReference type="InterPro" id="IPR013783">
    <property type="entry name" value="Ig-like_fold"/>
</dbReference>
<accession>A0A923LNH0</accession>
<dbReference type="Gene3D" id="3.20.20.80">
    <property type="entry name" value="Glycosidases"/>
    <property type="match status" value="1"/>
</dbReference>
<evidence type="ECO:0000313" key="9">
    <source>
        <dbReference type="Proteomes" id="UP000606720"/>
    </source>
</evidence>
<evidence type="ECO:0000313" key="8">
    <source>
        <dbReference type="EMBL" id="MBC5714140.1"/>
    </source>
</evidence>
<feature type="domain" description="Glycosyl hydrolases family 2 sugar binding" evidence="6">
    <location>
        <begin position="54"/>
        <end position="147"/>
    </location>
</feature>
<dbReference type="PANTHER" id="PTHR42732">
    <property type="entry name" value="BETA-GALACTOSIDASE"/>
    <property type="match status" value="1"/>
</dbReference>
<dbReference type="EMBL" id="JACOPH010000005">
    <property type="protein sequence ID" value="MBC5714140.1"/>
    <property type="molecule type" value="Genomic_DNA"/>
</dbReference>
<evidence type="ECO:0000259" key="7">
    <source>
        <dbReference type="Pfam" id="PF16355"/>
    </source>
</evidence>
<dbReference type="Gene3D" id="2.60.40.10">
    <property type="entry name" value="Immunoglobulins"/>
    <property type="match status" value="2"/>
</dbReference>
<feature type="domain" description="Glycoside hydrolase family 2 immunoglobulin-like beta-sandwich" evidence="4">
    <location>
        <begin position="164"/>
        <end position="258"/>
    </location>
</feature>
<dbReference type="InterPro" id="IPR006103">
    <property type="entry name" value="Glyco_hydro_2_cat"/>
</dbReference>
<dbReference type="Pfam" id="PF02836">
    <property type="entry name" value="Glyco_hydro_2_C"/>
    <property type="match status" value="1"/>
</dbReference>
<evidence type="ECO:0000256" key="2">
    <source>
        <dbReference type="ARBA" id="ARBA00022801"/>
    </source>
</evidence>
<evidence type="ECO:0000259" key="5">
    <source>
        <dbReference type="Pfam" id="PF02836"/>
    </source>
</evidence>
<sequence>MREVINIDHKWAFQKGISKMPDIIPKEWYIVNLPHTWNAIDGQDGGADYFRGSCCYLKEIHKIDLPEQKQYYLEINGANSSADVYLNGKKLAHHDGGYSTFRVDLTRELKEENLLAVIVDNQANDTIYPQNADFTFYGGLYRDVNIIAVDDTHFDLMYRGSSGIMVTSEIKGNDADVKVEVFLTDAKEGQKLRYVIKDQEGLMVAEQVQPVTETKTVFTIPKVHLWNGRKDPYLYTAEVSILEKEKIVDQVLTRFGCRFFEIDAQKGFLLNGKPYPLRGVSRHQDRWGIGNALLKEHHREDMDLICELGATTIRLAHYQHDAYFYDLCDEKGMVVWAEIPYISAHMKDGRENTVSQMKELILQNYNHPSIVVWGLSNEITMAQGKSDEDMLENHHLLNELAHKLDPTRLTTIAAVTMCDIHDAYIQIPDVVSYNHYFGWYGGDTSMNGPWFDNFHKEFPDIPIGVSEYGCEALNWHTSEPKQGDYTEEYQAHYHEELIKQLFTREYLWATYVWNMFDFGADARNEGGENGQNHKGLVTFDRKYKKDAFYAYKAWLSEKPFVHICGKRYVNRMEPVTKVTVYSNQPEVELFVNGNSLGKQESREHFFYFDVPNEGTSVLKAAAGACTDTSTICKVDQFDESYRLKETGAVLNWFDITEKEGYYSLNDTIEDLMKAEEAKTLFLGLMQSQDHFSSENTEALMKMMGSFTLIRLLNTFGAIGSAMTKEEFLELNHKLNLIKKPD</sequence>
<proteinExistence type="inferred from homology"/>
<dbReference type="PANTHER" id="PTHR42732:SF1">
    <property type="entry name" value="BETA-MANNOSIDASE"/>
    <property type="match status" value="1"/>
</dbReference>
<dbReference type="Pfam" id="PF00703">
    <property type="entry name" value="Glyco_hydro_2"/>
    <property type="match status" value="1"/>
</dbReference>
<evidence type="ECO:0000259" key="6">
    <source>
        <dbReference type="Pfam" id="PF02837"/>
    </source>
</evidence>
<dbReference type="InterPro" id="IPR017853">
    <property type="entry name" value="GH"/>
</dbReference>
<reference evidence="8" key="1">
    <citation type="submission" date="2020-08" db="EMBL/GenBank/DDBJ databases">
        <title>Genome public.</title>
        <authorList>
            <person name="Liu C."/>
            <person name="Sun Q."/>
        </authorList>
    </citation>
    <scope>NUCLEOTIDE SEQUENCE</scope>
    <source>
        <strain evidence="8">BX1005</strain>
    </source>
</reference>
<dbReference type="InterPro" id="IPR036156">
    <property type="entry name" value="Beta-gal/glucu_dom_sf"/>
</dbReference>
<organism evidence="8 9">
    <name type="scientific">Roseburia zhanii</name>
    <dbReference type="NCBI Taxonomy" id="2763064"/>
    <lineage>
        <taxon>Bacteria</taxon>
        <taxon>Bacillati</taxon>
        <taxon>Bacillota</taxon>
        <taxon>Clostridia</taxon>
        <taxon>Lachnospirales</taxon>
        <taxon>Lachnospiraceae</taxon>
        <taxon>Roseburia</taxon>
    </lineage>
</organism>
<keyword evidence="9" id="KW-1185">Reference proteome</keyword>
<dbReference type="PRINTS" id="PR00132">
    <property type="entry name" value="GLHYDRLASE2"/>
</dbReference>
<dbReference type="RefSeq" id="WP_186866887.1">
    <property type="nucleotide sequence ID" value="NZ_JACOPH010000005.1"/>
</dbReference>
<dbReference type="GO" id="GO:0004553">
    <property type="term" value="F:hydrolase activity, hydrolyzing O-glycosyl compounds"/>
    <property type="evidence" value="ECO:0007669"/>
    <property type="project" value="InterPro"/>
</dbReference>
<keyword evidence="2 8" id="KW-0378">Hydrolase</keyword>
<name>A0A923LNH0_9FIRM</name>
<evidence type="ECO:0000256" key="3">
    <source>
        <dbReference type="ARBA" id="ARBA00023295"/>
    </source>
</evidence>